<keyword evidence="2 5" id="KW-0378">Hydrolase</keyword>
<accession>A0A2M8KVL0</accession>
<evidence type="ECO:0000256" key="1">
    <source>
        <dbReference type="ARBA" id="ARBA00022741"/>
    </source>
</evidence>
<organism evidence="7 8">
    <name type="scientific">Candidatus Roizmanbacteria bacterium CG10_big_fil_rev_8_21_14_0_10_45_7</name>
    <dbReference type="NCBI Taxonomy" id="1974854"/>
    <lineage>
        <taxon>Bacteria</taxon>
        <taxon>Candidatus Roizmaniibacteriota</taxon>
    </lineage>
</organism>
<dbReference type="InterPro" id="IPR014016">
    <property type="entry name" value="UvrD-like_ATP-bd"/>
</dbReference>
<reference evidence="8" key="1">
    <citation type="submission" date="2017-09" db="EMBL/GenBank/DDBJ databases">
        <title>Depth-based differentiation of microbial function through sediment-hosted aquifers and enrichment of novel symbionts in the deep terrestrial subsurface.</title>
        <authorList>
            <person name="Probst A.J."/>
            <person name="Ladd B."/>
            <person name="Jarett J.K."/>
            <person name="Geller-Mcgrath D.E."/>
            <person name="Sieber C.M.K."/>
            <person name="Emerson J.B."/>
            <person name="Anantharaman K."/>
            <person name="Thomas B.C."/>
            <person name="Malmstrom R."/>
            <person name="Stieglmeier M."/>
            <person name="Klingl A."/>
            <person name="Woyke T."/>
            <person name="Ryan C.M."/>
            <person name="Banfield J.F."/>
        </authorList>
    </citation>
    <scope>NUCLEOTIDE SEQUENCE [LARGE SCALE GENOMIC DNA]</scope>
</reference>
<dbReference type="EMBL" id="PFEE01000006">
    <property type="protein sequence ID" value="PJE63967.1"/>
    <property type="molecule type" value="Genomic_DNA"/>
</dbReference>
<dbReference type="GO" id="GO:0003677">
    <property type="term" value="F:DNA binding"/>
    <property type="evidence" value="ECO:0007669"/>
    <property type="project" value="InterPro"/>
</dbReference>
<proteinExistence type="predicted"/>
<evidence type="ECO:0000256" key="4">
    <source>
        <dbReference type="ARBA" id="ARBA00022840"/>
    </source>
</evidence>
<evidence type="ECO:0000256" key="2">
    <source>
        <dbReference type="ARBA" id="ARBA00022801"/>
    </source>
</evidence>
<evidence type="ECO:0000313" key="8">
    <source>
        <dbReference type="Proteomes" id="UP000231569"/>
    </source>
</evidence>
<dbReference type="InterPro" id="IPR000212">
    <property type="entry name" value="DNA_helicase_UvrD/REP"/>
</dbReference>
<evidence type="ECO:0000259" key="6">
    <source>
        <dbReference type="PROSITE" id="PS51198"/>
    </source>
</evidence>
<dbReference type="Proteomes" id="UP000231569">
    <property type="component" value="Unassembled WGS sequence"/>
</dbReference>
<dbReference type="Gene3D" id="3.40.50.300">
    <property type="entry name" value="P-loop containing nucleotide triphosphate hydrolases"/>
    <property type="match status" value="2"/>
</dbReference>
<dbReference type="GO" id="GO:0016787">
    <property type="term" value="F:hydrolase activity"/>
    <property type="evidence" value="ECO:0007669"/>
    <property type="project" value="UniProtKB-UniRule"/>
</dbReference>
<evidence type="ECO:0000256" key="5">
    <source>
        <dbReference type="PROSITE-ProRule" id="PRU00560"/>
    </source>
</evidence>
<dbReference type="GO" id="GO:0003678">
    <property type="term" value="F:DNA helicase activity"/>
    <property type="evidence" value="ECO:0007669"/>
    <property type="project" value="InterPro"/>
</dbReference>
<feature type="non-terminal residue" evidence="7">
    <location>
        <position position="325"/>
    </location>
</feature>
<sequence length="325" mass="36988">MHNRFATELNKEQLDAVIHTHGPSIIMAGAGSGKTRVLTYKAMYMLESKTSKPHELLMLTFTNKAAAEMKERIMHKIDPSLTPQYITARTFHSFCVVLLRKYGPLGKRDRNFAILDTGDQDSLAKELIKEKPSSLRVSPASLLNFVSNAKNMLETPQMQRDAASDFFQEHLAALYMAYEKKMEELNAFDFDDLLAQTARIFQEKPTILSSVQQNYPYVLIDEYQDTNHAQYMIASDIGKSTRNITVVGDFSQSIYSWRGADFTNLEKFKEDFPESKTFSLERNYRSTQPILTAAYNVISNNTGHPILKLWTDKSQGEEVQVVGLE</sequence>
<dbReference type="PANTHER" id="PTHR11070">
    <property type="entry name" value="UVRD / RECB / PCRA DNA HELICASE FAMILY MEMBER"/>
    <property type="match status" value="1"/>
</dbReference>
<dbReference type="SUPFAM" id="SSF52540">
    <property type="entry name" value="P-loop containing nucleoside triphosphate hydrolases"/>
    <property type="match status" value="1"/>
</dbReference>
<name>A0A2M8KVL0_9BACT</name>
<evidence type="ECO:0000256" key="3">
    <source>
        <dbReference type="ARBA" id="ARBA00022806"/>
    </source>
</evidence>
<feature type="binding site" evidence="5">
    <location>
        <begin position="28"/>
        <end position="35"/>
    </location>
    <ligand>
        <name>ATP</name>
        <dbReference type="ChEBI" id="CHEBI:30616"/>
    </ligand>
</feature>
<keyword evidence="4 5" id="KW-0067">ATP-binding</keyword>
<dbReference type="Gene3D" id="1.10.10.160">
    <property type="match status" value="1"/>
</dbReference>
<dbReference type="GO" id="GO:0005524">
    <property type="term" value="F:ATP binding"/>
    <property type="evidence" value="ECO:0007669"/>
    <property type="project" value="UniProtKB-UniRule"/>
</dbReference>
<keyword evidence="1 5" id="KW-0547">Nucleotide-binding</keyword>
<dbReference type="InterPro" id="IPR013986">
    <property type="entry name" value="DExx_box_DNA_helicase_dom_sf"/>
</dbReference>
<evidence type="ECO:0000313" key="7">
    <source>
        <dbReference type="EMBL" id="PJE63967.1"/>
    </source>
</evidence>
<dbReference type="CDD" id="cd17932">
    <property type="entry name" value="DEXQc_UvrD"/>
    <property type="match status" value="1"/>
</dbReference>
<comment type="caution">
    <text evidence="7">The sequence shown here is derived from an EMBL/GenBank/DDBJ whole genome shotgun (WGS) entry which is preliminary data.</text>
</comment>
<feature type="domain" description="UvrD-like helicase ATP-binding" evidence="6">
    <location>
        <begin position="7"/>
        <end position="287"/>
    </location>
</feature>
<keyword evidence="3 5" id="KW-0347">Helicase</keyword>
<dbReference type="InterPro" id="IPR027417">
    <property type="entry name" value="P-loop_NTPase"/>
</dbReference>
<dbReference type="PROSITE" id="PS51198">
    <property type="entry name" value="UVRD_HELICASE_ATP_BIND"/>
    <property type="match status" value="1"/>
</dbReference>
<dbReference type="Pfam" id="PF00580">
    <property type="entry name" value="UvrD-helicase"/>
    <property type="match status" value="1"/>
</dbReference>
<gene>
    <name evidence="7" type="ORF">COU89_00240</name>
</gene>
<dbReference type="AlphaFoldDB" id="A0A2M8KVL0"/>
<protein>
    <recommendedName>
        <fullName evidence="6">UvrD-like helicase ATP-binding domain-containing protein</fullName>
    </recommendedName>
</protein>